<accession>A0ABN7VWJ1</accession>
<sequence>MTNGDTERPGSPSKSSIVNMWIQLEGAEDPEELFADITRVKNLSGFKKILIEQFKELKGAELRDIVILDSDKEKIPPGRDLQELAKKVTDEKPLIIRYPLSNSVIIVRLRHILNKEECIIPHSSGSFNLLQKEAKALFGDLNECETSDIYFEDPKSNNIINSAYYFNILVKKTSDGEKHDLGDLKVRIKNRKAYSEWKLDEVLRDIYHYKSGILDAEVKKFDMECLPLPSPPLSDKELDKLVEQLKDKKNVFEKVNVNEATTREFISVILVNAVNHVKENNDATAKLMVEVNLKGSHGYGPLDYAVLLRQHFILITEAKPLETEKGIAQNLAQMHSASEMLKKRKIDQTDLETMPIIGVVTTGMAWLFIRYIGPIESAQLEISDEFYCSFMGNMEDVRRVASYVVRLLQSQVEQLEKRSSKRI</sequence>
<proteinExistence type="predicted"/>
<organism evidence="1 2">
    <name type="scientific">Gigaspora margarita</name>
    <dbReference type="NCBI Taxonomy" id="4874"/>
    <lineage>
        <taxon>Eukaryota</taxon>
        <taxon>Fungi</taxon>
        <taxon>Fungi incertae sedis</taxon>
        <taxon>Mucoromycota</taxon>
        <taxon>Glomeromycotina</taxon>
        <taxon>Glomeromycetes</taxon>
        <taxon>Diversisporales</taxon>
        <taxon>Gigasporaceae</taxon>
        <taxon>Gigaspora</taxon>
    </lineage>
</organism>
<gene>
    <name evidence="1" type="ORF">GMARGA_LOCUS23546</name>
</gene>
<comment type="caution">
    <text evidence="1">The sequence shown here is derived from an EMBL/GenBank/DDBJ whole genome shotgun (WGS) entry which is preliminary data.</text>
</comment>
<keyword evidence="2" id="KW-1185">Reference proteome</keyword>
<dbReference type="EMBL" id="CAJVQB010023933">
    <property type="protein sequence ID" value="CAG8802980.1"/>
    <property type="molecule type" value="Genomic_DNA"/>
</dbReference>
<name>A0ABN7VWJ1_GIGMA</name>
<dbReference type="Proteomes" id="UP000789901">
    <property type="component" value="Unassembled WGS sequence"/>
</dbReference>
<feature type="non-terminal residue" evidence="1">
    <location>
        <position position="423"/>
    </location>
</feature>
<evidence type="ECO:0000313" key="1">
    <source>
        <dbReference type="EMBL" id="CAG8802980.1"/>
    </source>
</evidence>
<reference evidence="1 2" key="1">
    <citation type="submission" date="2021-06" db="EMBL/GenBank/DDBJ databases">
        <authorList>
            <person name="Kallberg Y."/>
            <person name="Tangrot J."/>
            <person name="Rosling A."/>
        </authorList>
    </citation>
    <scope>NUCLEOTIDE SEQUENCE [LARGE SCALE GENOMIC DNA]</scope>
    <source>
        <strain evidence="1 2">120-4 pot B 10/14</strain>
    </source>
</reference>
<evidence type="ECO:0000313" key="2">
    <source>
        <dbReference type="Proteomes" id="UP000789901"/>
    </source>
</evidence>
<protein>
    <submittedName>
        <fullName evidence="1">27519_t:CDS:1</fullName>
    </submittedName>
</protein>